<dbReference type="Proteomes" id="UP000053989">
    <property type="component" value="Unassembled WGS sequence"/>
</dbReference>
<organism evidence="1 2">
    <name type="scientific">Scleroderma citrinum Foug A</name>
    <dbReference type="NCBI Taxonomy" id="1036808"/>
    <lineage>
        <taxon>Eukaryota</taxon>
        <taxon>Fungi</taxon>
        <taxon>Dikarya</taxon>
        <taxon>Basidiomycota</taxon>
        <taxon>Agaricomycotina</taxon>
        <taxon>Agaricomycetes</taxon>
        <taxon>Agaricomycetidae</taxon>
        <taxon>Boletales</taxon>
        <taxon>Sclerodermatineae</taxon>
        <taxon>Sclerodermataceae</taxon>
        <taxon>Scleroderma</taxon>
    </lineage>
</organism>
<evidence type="ECO:0000313" key="2">
    <source>
        <dbReference type="Proteomes" id="UP000053989"/>
    </source>
</evidence>
<gene>
    <name evidence="1" type="ORF">SCLCIDRAFT_383913</name>
</gene>
<evidence type="ECO:0000313" key="1">
    <source>
        <dbReference type="EMBL" id="KIM54383.1"/>
    </source>
</evidence>
<sequence>MWPCKLQSNAHPFQLILAQLPQRSVQLVVFAAVLVWPADYHPTLPDDLSRVTRADCVGKPQCQLCQQCGCGCYYCIDSIGWRPVSQLCRSLSHPKLFYPIFLGIIRGQKMGI</sequence>
<protein>
    <submittedName>
        <fullName evidence="1">Uncharacterized protein</fullName>
    </submittedName>
</protein>
<dbReference type="HOGENOM" id="CLU_2147340_0_0_1"/>
<dbReference type="EMBL" id="KN822156">
    <property type="protein sequence ID" value="KIM54383.1"/>
    <property type="molecule type" value="Genomic_DNA"/>
</dbReference>
<name>A0A0C2YXR0_9AGAM</name>
<reference evidence="2" key="2">
    <citation type="submission" date="2015-01" db="EMBL/GenBank/DDBJ databases">
        <title>Evolutionary Origins and Diversification of the Mycorrhizal Mutualists.</title>
        <authorList>
            <consortium name="DOE Joint Genome Institute"/>
            <consortium name="Mycorrhizal Genomics Consortium"/>
            <person name="Kohler A."/>
            <person name="Kuo A."/>
            <person name="Nagy L.G."/>
            <person name="Floudas D."/>
            <person name="Copeland A."/>
            <person name="Barry K.W."/>
            <person name="Cichocki N."/>
            <person name="Veneault-Fourrey C."/>
            <person name="LaButti K."/>
            <person name="Lindquist E.A."/>
            <person name="Lipzen A."/>
            <person name="Lundell T."/>
            <person name="Morin E."/>
            <person name="Murat C."/>
            <person name="Riley R."/>
            <person name="Ohm R."/>
            <person name="Sun H."/>
            <person name="Tunlid A."/>
            <person name="Henrissat B."/>
            <person name="Grigoriev I.V."/>
            <person name="Hibbett D.S."/>
            <person name="Martin F."/>
        </authorList>
    </citation>
    <scope>NUCLEOTIDE SEQUENCE [LARGE SCALE GENOMIC DNA]</scope>
    <source>
        <strain evidence="2">Foug A</strain>
    </source>
</reference>
<keyword evidence="2" id="KW-1185">Reference proteome</keyword>
<reference evidence="1 2" key="1">
    <citation type="submission" date="2014-04" db="EMBL/GenBank/DDBJ databases">
        <authorList>
            <consortium name="DOE Joint Genome Institute"/>
            <person name="Kuo A."/>
            <person name="Kohler A."/>
            <person name="Nagy L.G."/>
            <person name="Floudas D."/>
            <person name="Copeland A."/>
            <person name="Barry K.W."/>
            <person name="Cichocki N."/>
            <person name="Veneault-Fourrey C."/>
            <person name="LaButti K."/>
            <person name="Lindquist E.A."/>
            <person name="Lipzen A."/>
            <person name="Lundell T."/>
            <person name="Morin E."/>
            <person name="Murat C."/>
            <person name="Sun H."/>
            <person name="Tunlid A."/>
            <person name="Henrissat B."/>
            <person name="Grigoriev I.V."/>
            <person name="Hibbett D.S."/>
            <person name="Martin F."/>
            <person name="Nordberg H.P."/>
            <person name="Cantor M.N."/>
            <person name="Hua S.X."/>
        </authorList>
    </citation>
    <scope>NUCLEOTIDE SEQUENCE [LARGE SCALE GENOMIC DNA]</scope>
    <source>
        <strain evidence="1 2">Foug A</strain>
    </source>
</reference>
<dbReference type="AlphaFoldDB" id="A0A0C2YXR0"/>
<accession>A0A0C2YXR0</accession>
<proteinExistence type="predicted"/>
<dbReference type="InParanoid" id="A0A0C2YXR0"/>